<dbReference type="eggNOG" id="COG3448">
    <property type="taxonomic scope" value="Bacteria"/>
</dbReference>
<evidence type="ECO:0000256" key="1">
    <source>
        <dbReference type="ARBA" id="ARBA00023122"/>
    </source>
</evidence>
<gene>
    <name evidence="4" type="ORF">ThidrDRAFT_3973</name>
</gene>
<comment type="caution">
    <text evidence="4">The sequence shown here is derived from an EMBL/GenBank/DDBJ whole genome shotgun (WGS) entry which is preliminary data.</text>
</comment>
<dbReference type="InterPro" id="IPR046342">
    <property type="entry name" value="CBS_dom_sf"/>
</dbReference>
<organism evidence="4 5">
    <name type="scientific">Thiorhodococcus drewsii AZ1</name>
    <dbReference type="NCBI Taxonomy" id="765913"/>
    <lineage>
        <taxon>Bacteria</taxon>
        <taxon>Pseudomonadati</taxon>
        <taxon>Pseudomonadota</taxon>
        <taxon>Gammaproteobacteria</taxon>
        <taxon>Chromatiales</taxon>
        <taxon>Chromatiaceae</taxon>
        <taxon>Thiorhodococcus</taxon>
    </lineage>
</organism>
<protein>
    <submittedName>
        <fullName evidence="4">CBS domain containing membrane protein</fullName>
    </submittedName>
</protein>
<dbReference type="AlphaFoldDB" id="G2E6R0"/>
<dbReference type="Proteomes" id="UP000004200">
    <property type="component" value="Unassembled WGS sequence"/>
</dbReference>
<dbReference type="PANTHER" id="PTHR43080">
    <property type="entry name" value="CBS DOMAIN-CONTAINING PROTEIN CBSX3, MITOCHONDRIAL"/>
    <property type="match status" value="1"/>
</dbReference>
<accession>G2E6R0</accession>
<reference evidence="4 5" key="1">
    <citation type="submission" date="2011-06" db="EMBL/GenBank/DDBJ databases">
        <title>The draft genome of Thiorhodococcus drewsii AZ1.</title>
        <authorList>
            <consortium name="US DOE Joint Genome Institute (JGI-PGF)"/>
            <person name="Lucas S."/>
            <person name="Han J."/>
            <person name="Lapidus A."/>
            <person name="Cheng J.-F."/>
            <person name="Goodwin L."/>
            <person name="Pitluck S."/>
            <person name="Peters L."/>
            <person name="Land M.L."/>
            <person name="Hauser L."/>
            <person name="Vogl K."/>
            <person name="Liu Z."/>
            <person name="Imhoff J."/>
            <person name="Thiel V."/>
            <person name="Frigaard N.-U."/>
            <person name="Bryant D.A."/>
            <person name="Woyke T.J."/>
        </authorList>
    </citation>
    <scope>NUCLEOTIDE SEQUENCE [LARGE SCALE GENOMIC DNA]</scope>
    <source>
        <strain evidence="4 5">AZ1</strain>
    </source>
</reference>
<feature type="domain" description="CBS" evidence="3">
    <location>
        <begin position="150"/>
        <end position="206"/>
    </location>
</feature>
<dbReference type="InterPro" id="IPR051257">
    <property type="entry name" value="Diverse_CBS-Domain"/>
</dbReference>
<feature type="domain" description="CBS" evidence="3">
    <location>
        <begin position="68"/>
        <end position="126"/>
    </location>
</feature>
<dbReference type="EMBL" id="AFWT01000043">
    <property type="protein sequence ID" value="EGV28207.1"/>
    <property type="molecule type" value="Genomic_DNA"/>
</dbReference>
<evidence type="ECO:0000256" key="2">
    <source>
        <dbReference type="PROSITE-ProRule" id="PRU00703"/>
    </source>
</evidence>
<dbReference type="PROSITE" id="PS51371">
    <property type="entry name" value="CBS"/>
    <property type="match status" value="2"/>
</dbReference>
<keyword evidence="5" id="KW-1185">Reference proteome</keyword>
<evidence type="ECO:0000259" key="3">
    <source>
        <dbReference type="PROSITE" id="PS51371"/>
    </source>
</evidence>
<dbReference type="InterPro" id="IPR000644">
    <property type="entry name" value="CBS_dom"/>
</dbReference>
<dbReference type="PANTHER" id="PTHR43080:SF26">
    <property type="entry name" value="REGULATORY PROTEIN"/>
    <property type="match status" value="1"/>
</dbReference>
<dbReference type="Gene3D" id="3.10.580.10">
    <property type="entry name" value="CBS-domain"/>
    <property type="match status" value="2"/>
</dbReference>
<name>G2E6R0_9GAMM</name>
<dbReference type="Pfam" id="PF00571">
    <property type="entry name" value="CBS"/>
    <property type="match status" value="2"/>
</dbReference>
<dbReference type="SUPFAM" id="SSF54631">
    <property type="entry name" value="CBS-domain pair"/>
    <property type="match status" value="1"/>
</dbReference>
<dbReference type="STRING" id="765913.ThidrDRAFT_3973"/>
<dbReference type="SMART" id="SM00116">
    <property type="entry name" value="CBS"/>
    <property type="match status" value="2"/>
</dbReference>
<sequence>MQSNKTTEPASAGDLPELELSDADILDAMRHIPGYIDISTTDFRAIYHLAHTHALERLFGPIKVERLMRTGIEPLTPEVMLDAAARSMVRQGLKGLPVVDGEGVVIGMLTETDFLHRLQAGTLIELLLRLIETPDGLDHRCHETPVGDAMTAPAVSVLEGAGFAEMIAAFHRHEGRGMPVVDGQGHLRGVLLRKDFISAFHLEDLL</sequence>
<dbReference type="OrthoDB" id="9790355at2"/>
<proteinExistence type="predicted"/>
<evidence type="ECO:0000313" key="5">
    <source>
        <dbReference type="Proteomes" id="UP000004200"/>
    </source>
</evidence>
<dbReference type="RefSeq" id="WP_007042686.1">
    <property type="nucleotide sequence ID" value="NZ_AFWT01000043.1"/>
</dbReference>
<keyword evidence="1 2" id="KW-0129">CBS domain</keyword>
<evidence type="ECO:0000313" key="4">
    <source>
        <dbReference type="EMBL" id="EGV28207.1"/>
    </source>
</evidence>